<comment type="caution">
    <text evidence="6">The sequence shown here is derived from an EMBL/GenBank/DDBJ whole genome shotgun (WGS) entry which is preliminary data.</text>
</comment>
<dbReference type="PANTHER" id="PTHR10997:SF7">
    <property type="entry name" value="IMPORTIN-11"/>
    <property type="match status" value="1"/>
</dbReference>
<feature type="domain" description="Importin N-terminal" evidence="5">
    <location>
        <begin position="39"/>
        <end position="111"/>
    </location>
</feature>
<dbReference type="SMART" id="SM00913">
    <property type="entry name" value="IBN_N"/>
    <property type="match status" value="1"/>
</dbReference>
<organism evidence="6 7">
    <name type="scientific">Micractinium conductrix</name>
    <dbReference type="NCBI Taxonomy" id="554055"/>
    <lineage>
        <taxon>Eukaryota</taxon>
        <taxon>Viridiplantae</taxon>
        <taxon>Chlorophyta</taxon>
        <taxon>core chlorophytes</taxon>
        <taxon>Trebouxiophyceae</taxon>
        <taxon>Chlorellales</taxon>
        <taxon>Chlorellaceae</taxon>
        <taxon>Chlorella clade</taxon>
        <taxon>Micractinium</taxon>
    </lineage>
</organism>
<dbReference type="GO" id="GO:0005635">
    <property type="term" value="C:nuclear envelope"/>
    <property type="evidence" value="ECO:0007669"/>
    <property type="project" value="TreeGrafter"/>
</dbReference>
<evidence type="ECO:0000259" key="5">
    <source>
        <dbReference type="PROSITE" id="PS50166"/>
    </source>
</evidence>
<dbReference type="GO" id="GO:0005829">
    <property type="term" value="C:cytosol"/>
    <property type="evidence" value="ECO:0007669"/>
    <property type="project" value="TreeGrafter"/>
</dbReference>
<dbReference type="Gene3D" id="1.25.10.10">
    <property type="entry name" value="Leucine-rich Repeat Variant"/>
    <property type="match status" value="1"/>
</dbReference>
<evidence type="ECO:0000256" key="1">
    <source>
        <dbReference type="ARBA" id="ARBA00004123"/>
    </source>
</evidence>
<evidence type="ECO:0000313" key="6">
    <source>
        <dbReference type="EMBL" id="PSC70898.1"/>
    </source>
</evidence>
<accession>A0A2P6V9Z2</accession>
<protein>
    <submittedName>
        <fullName evidence="6">Importin-11 isoform X1</fullName>
    </submittedName>
</protein>
<dbReference type="Proteomes" id="UP000239649">
    <property type="component" value="Unassembled WGS sequence"/>
</dbReference>
<dbReference type="InterPro" id="IPR016024">
    <property type="entry name" value="ARM-type_fold"/>
</dbReference>
<dbReference type="PROSITE" id="PS50166">
    <property type="entry name" value="IMPORTIN_B_NT"/>
    <property type="match status" value="1"/>
</dbReference>
<dbReference type="GO" id="GO:0006606">
    <property type="term" value="P:protein import into nucleus"/>
    <property type="evidence" value="ECO:0007669"/>
    <property type="project" value="TreeGrafter"/>
</dbReference>
<comment type="subcellular location">
    <subcellularLocation>
        <location evidence="1">Nucleus</location>
    </subcellularLocation>
</comment>
<evidence type="ECO:0000256" key="2">
    <source>
        <dbReference type="ARBA" id="ARBA00007991"/>
    </source>
</evidence>
<dbReference type="PANTHER" id="PTHR10997">
    <property type="entry name" value="IMPORTIN-7, 8, 11"/>
    <property type="match status" value="1"/>
</dbReference>
<dbReference type="GO" id="GO:0031267">
    <property type="term" value="F:small GTPase binding"/>
    <property type="evidence" value="ECO:0007669"/>
    <property type="project" value="InterPro"/>
</dbReference>
<gene>
    <name evidence="6" type="ORF">C2E20_5656</name>
</gene>
<keyword evidence="3" id="KW-0813">Transport</keyword>
<name>A0A2P6V9Z2_9CHLO</name>
<dbReference type="Pfam" id="PF03810">
    <property type="entry name" value="IBN_N"/>
    <property type="match status" value="1"/>
</dbReference>
<dbReference type="SUPFAM" id="SSF48371">
    <property type="entry name" value="ARM repeat"/>
    <property type="match status" value="1"/>
</dbReference>
<reference evidence="6 7" key="1">
    <citation type="journal article" date="2018" name="Plant J.">
        <title>Genome sequences of Chlorella sorokiniana UTEX 1602 and Micractinium conductrix SAG 241.80: implications to maltose excretion by a green alga.</title>
        <authorList>
            <person name="Arriola M.B."/>
            <person name="Velmurugan N."/>
            <person name="Zhang Y."/>
            <person name="Plunkett M.H."/>
            <person name="Hondzo H."/>
            <person name="Barney B.M."/>
        </authorList>
    </citation>
    <scope>NUCLEOTIDE SEQUENCE [LARGE SCALE GENOMIC DNA]</scope>
    <source>
        <strain evidence="6 7">SAG 241.80</strain>
    </source>
</reference>
<dbReference type="OrthoDB" id="361693at2759"/>
<dbReference type="Pfam" id="PF25758">
    <property type="entry name" value="TPR_IPO11"/>
    <property type="match status" value="1"/>
</dbReference>
<evidence type="ECO:0000313" key="7">
    <source>
        <dbReference type="Proteomes" id="UP000239649"/>
    </source>
</evidence>
<evidence type="ECO:0000256" key="4">
    <source>
        <dbReference type="ARBA" id="ARBA00023242"/>
    </source>
</evidence>
<sequence>MQPATSSPAPPALGAGDLGAVFRCLQSALSHDSTTQKQAEAALRELETRPGFCSCLAEILASKDAERSAHWLAAVHFKNSCNKYWRSRLPGSLSEEEKAHLRRRLLDLVEQQDQQIAVQIAVVFSKVARFDFPRAWPSLFSGLLAKLQGPNQLAQRRVYLVLHHILKELASKRLAADQRNFEQVTALLLEPTWRQWAADTQEVAGALPAALEAPLAAAQALLVTFERWLLQLKALRRMVVFGFPSDARSLAQVAAVGQVAPPLLATLQQFVGARSARSTGAQRNQVQAMLDRAILKLLKTLRQIQEAHPWSFFHCGMLVPCLEFCCRQVLEWRGGGGGGGAAQQQFVVQCLLFIHGVQKCASYRGSASSLSLQSGARTQIEQLKALAGEVAPALAGFWSAARLQAFVVAVVERLLPLTDKELEEWEDSPESFHHELENVAWEESLRGCAEHTYLALFESNREAVAPVVVQLLKAASEACPPGAAAQLAAGGGAAVRGIPAPLLAKEAAYQAVAAGAYELHDFVDFTGFLHSSLLPEMADHSPPARPLRRRAIQVVSYWTARLKKEDRPAVYQALVAALAEDDAALQLAAVGTLRALVDDWEFEEAQFLEYVAPCFQQLAGLLSGAGEFDSQLAAFSLLDLIVDRLADSVKPYAPGLLGLLPTVWQQAEGQSLLRIQVLVTLQRLVHALGAESPATYPLVLPIIKFCTDPNQPDELNLLEDGLHLWLVALRNAPAPQPGLLVEPFPNLVAAMGRSTEHIAVGMKIALSCVLLGRGEFLSSQGGGLVQILCGYIGKVKDRGMLALLPVMDAVIQCFPSEGPHLLAPALQTLLADVLSGRETGLVVAAALGAFARVLLHNGGAFLQLFQGAAQHVAPPPDAPPSSDPTARLLLALVDLWLDKFDCIGQPAARKLSALALCVLLTAPLPALLERLELVVTHITSVWFEVEGSDLAGSLPVNYELLSAARDVDDASAIVPSEEAEGESNRRKALVEADPVAGLRLSAWAKQQLEVAAGVHGGALHAALSGMDASLGGQLQAMLDSVK</sequence>
<evidence type="ECO:0000256" key="3">
    <source>
        <dbReference type="ARBA" id="ARBA00022448"/>
    </source>
</evidence>
<dbReference type="InterPro" id="IPR001494">
    <property type="entry name" value="Importin-beta_N"/>
</dbReference>
<comment type="similarity">
    <text evidence="2">Belongs to the importin beta family.</text>
</comment>
<dbReference type="STRING" id="554055.A0A2P6V9Z2"/>
<keyword evidence="7" id="KW-1185">Reference proteome</keyword>
<dbReference type="InterPro" id="IPR058669">
    <property type="entry name" value="TPR_IPO7/11-like"/>
</dbReference>
<keyword evidence="4" id="KW-0539">Nucleus</keyword>
<proteinExistence type="inferred from homology"/>
<dbReference type="AlphaFoldDB" id="A0A2P6V9Z2"/>
<dbReference type="InterPro" id="IPR011989">
    <property type="entry name" value="ARM-like"/>
</dbReference>
<dbReference type="EMBL" id="LHPF02000017">
    <property type="protein sequence ID" value="PSC70898.1"/>
    <property type="molecule type" value="Genomic_DNA"/>
</dbReference>